<dbReference type="AlphaFoldDB" id="A0A427XRE3"/>
<protein>
    <recommendedName>
        <fullName evidence="3">SnoaL-like domain-containing protein</fullName>
    </recommendedName>
</protein>
<evidence type="ECO:0008006" key="3">
    <source>
        <dbReference type="Google" id="ProtNLM"/>
    </source>
</evidence>
<evidence type="ECO:0000313" key="1">
    <source>
        <dbReference type="EMBL" id="RSH81419.1"/>
    </source>
</evidence>
<dbReference type="EMBL" id="RSCD01000031">
    <property type="protein sequence ID" value="RSH81419.1"/>
    <property type="molecule type" value="Genomic_DNA"/>
</dbReference>
<dbReference type="OrthoDB" id="2400485at2759"/>
<proteinExistence type="predicted"/>
<organism evidence="1 2">
    <name type="scientific">Saitozyma podzolica</name>
    <dbReference type="NCBI Taxonomy" id="1890683"/>
    <lineage>
        <taxon>Eukaryota</taxon>
        <taxon>Fungi</taxon>
        <taxon>Dikarya</taxon>
        <taxon>Basidiomycota</taxon>
        <taxon>Agaricomycotina</taxon>
        <taxon>Tremellomycetes</taxon>
        <taxon>Tremellales</taxon>
        <taxon>Trimorphomycetaceae</taxon>
        <taxon>Saitozyma</taxon>
    </lineage>
</organism>
<accession>A0A427XRE3</accession>
<sequence>MSKVSFDPPESLVISPSALHLAPGVTLTDLQRYHVALVLDLFAAKGTRSKLDDNFSEDAVHEDLFASAKNREEVGGQLLHLTTICKSARTLSHTVKSVRPTTTVHEFEFKLPLPKGGRTFGMNTTLCIFSSAAERKIVRLQDRPMDQIPDNALLSVLRKMNAVGVPKVVGLPDDE</sequence>
<keyword evidence="2" id="KW-1185">Reference proteome</keyword>
<dbReference type="Proteomes" id="UP000279259">
    <property type="component" value="Unassembled WGS sequence"/>
</dbReference>
<name>A0A427XRE3_9TREE</name>
<comment type="caution">
    <text evidence="1">The sequence shown here is derived from an EMBL/GenBank/DDBJ whole genome shotgun (WGS) entry which is preliminary data.</text>
</comment>
<reference evidence="1 2" key="1">
    <citation type="submission" date="2018-11" db="EMBL/GenBank/DDBJ databases">
        <title>Genome sequence of Saitozyma podzolica DSM 27192.</title>
        <authorList>
            <person name="Aliyu H."/>
            <person name="Gorte O."/>
            <person name="Ochsenreither K."/>
        </authorList>
    </citation>
    <scope>NUCLEOTIDE SEQUENCE [LARGE SCALE GENOMIC DNA]</scope>
    <source>
        <strain evidence="1 2">DSM 27192</strain>
    </source>
</reference>
<gene>
    <name evidence="1" type="ORF">EHS25_006951</name>
</gene>
<evidence type="ECO:0000313" key="2">
    <source>
        <dbReference type="Proteomes" id="UP000279259"/>
    </source>
</evidence>